<name>A0A0F9F9B5_9ZZZZ</name>
<dbReference type="AlphaFoldDB" id="A0A0F9F9B5"/>
<protein>
    <submittedName>
        <fullName evidence="1">Uncharacterized protein</fullName>
    </submittedName>
</protein>
<accession>A0A0F9F9B5</accession>
<evidence type="ECO:0000313" key="1">
    <source>
        <dbReference type="EMBL" id="KKL53825.1"/>
    </source>
</evidence>
<organism evidence="1">
    <name type="scientific">marine sediment metagenome</name>
    <dbReference type="NCBI Taxonomy" id="412755"/>
    <lineage>
        <taxon>unclassified sequences</taxon>
        <taxon>metagenomes</taxon>
        <taxon>ecological metagenomes</taxon>
    </lineage>
</organism>
<feature type="non-terminal residue" evidence="1">
    <location>
        <position position="59"/>
    </location>
</feature>
<dbReference type="EMBL" id="LAZR01031414">
    <property type="protein sequence ID" value="KKL53825.1"/>
    <property type="molecule type" value="Genomic_DNA"/>
</dbReference>
<proteinExistence type="predicted"/>
<comment type="caution">
    <text evidence="1">The sequence shown here is derived from an EMBL/GenBank/DDBJ whole genome shotgun (WGS) entry which is preliminary data.</text>
</comment>
<gene>
    <name evidence="1" type="ORF">LCGC14_2271530</name>
</gene>
<reference evidence="1" key="1">
    <citation type="journal article" date="2015" name="Nature">
        <title>Complex archaea that bridge the gap between prokaryotes and eukaryotes.</title>
        <authorList>
            <person name="Spang A."/>
            <person name="Saw J.H."/>
            <person name="Jorgensen S.L."/>
            <person name="Zaremba-Niedzwiedzka K."/>
            <person name="Martijn J."/>
            <person name="Lind A.E."/>
            <person name="van Eijk R."/>
            <person name="Schleper C."/>
            <person name="Guy L."/>
            <person name="Ettema T.J."/>
        </authorList>
    </citation>
    <scope>NUCLEOTIDE SEQUENCE</scope>
</reference>
<sequence>MVRLGEDWTEEEITEYKQKNPFEMGYVKIKTSAEAFANVLENAGATFPKRDAIDVRVCG</sequence>